<keyword evidence="7" id="KW-0256">Endoplasmic reticulum</keyword>
<dbReference type="GO" id="GO:0020037">
    <property type="term" value="F:heme binding"/>
    <property type="evidence" value="ECO:0007669"/>
    <property type="project" value="InterPro"/>
</dbReference>
<keyword evidence="8" id="KW-0492">Microsome</keyword>
<dbReference type="EMBL" id="MUJZ01056443">
    <property type="protein sequence ID" value="OTF72380.1"/>
    <property type="molecule type" value="Genomic_DNA"/>
</dbReference>
<dbReference type="SUPFAM" id="SSF48264">
    <property type="entry name" value="Cytochrome P450"/>
    <property type="match status" value="1"/>
</dbReference>
<evidence type="ECO:0000256" key="3">
    <source>
        <dbReference type="ARBA" id="ARBA00004406"/>
    </source>
</evidence>
<protein>
    <recommendedName>
        <fullName evidence="15">Cytochrome P450-like protein</fullName>
    </recommendedName>
</protein>
<comment type="caution">
    <text evidence="13">The sequence shown here is derived from an EMBL/GenBank/DDBJ whole genome shotgun (WGS) entry which is preliminary data.</text>
</comment>
<comment type="similarity">
    <text evidence="4">Belongs to the cytochrome P450 family.</text>
</comment>
<evidence type="ECO:0008006" key="15">
    <source>
        <dbReference type="Google" id="ProtNLM"/>
    </source>
</evidence>
<organism evidence="13 14">
    <name type="scientific">Euroglyphus maynei</name>
    <name type="common">Mayne's house dust mite</name>
    <dbReference type="NCBI Taxonomy" id="6958"/>
    <lineage>
        <taxon>Eukaryota</taxon>
        <taxon>Metazoa</taxon>
        <taxon>Ecdysozoa</taxon>
        <taxon>Arthropoda</taxon>
        <taxon>Chelicerata</taxon>
        <taxon>Arachnida</taxon>
        <taxon>Acari</taxon>
        <taxon>Acariformes</taxon>
        <taxon>Sarcoptiformes</taxon>
        <taxon>Astigmata</taxon>
        <taxon>Psoroptidia</taxon>
        <taxon>Analgoidea</taxon>
        <taxon>Pyroglyphidae</taxon>
        <taxon>Pyroglyphinae</taxon>
        <taxon>Euroglyphus</taxon>
    </lineage>
</organism>
<comment type="subcellular location">
    <subcellularLocation>
        <location evidence="3">Endoplasmic reticulum membrane</location>
        <topology evidence="3">Peripheral membrane protein</topology>
    </subcellularLocation>
    <subcellularLocation>
        <location evidence="2">Microsome membrane</location>
        <topology evidence="2">Peripheral membrane protein</topology>
    </subcellularLocation>
</comment>
<dbReference type="OrthoDB" id="8251073at2759"/>
<dbReference type="Gene3D" id="1.10.630.10">
    <property type="entry name" value="Cytochrome P450"/>
    <property type="match status" value="1"/>
</dbReference>
<dbReference type="InterPro" id="IPR050476">
    <property type="entry name" value="Insect_CytP450_Detox"/>
</dbReference>
<proteinExistence type="inferred from homology"/>
<dbReference type="GO" id="GO:0016705">
    <property type="term" value="F:oxidoreductase activity, acting on paired donors, with incorporation or reduction of molecular oxygen"/>
    <property type="evidence" value="ECO:0007669"/>
    <property type="project" value="InterPro"/>
</dbReference>
<evidence type="ECO:0000256" key="10">
    <source>
        <dbReference type="ARBA" id="ARBA00023004"/>
    </source>
</evidence>
<dbReference type="PANTHER" id="PTHR24292">
    <property type="entry name" value="CYTOCHROME P450"/>
    <property type="match status" value="1"/>
</dbReference>
<sequence>MIGTILLVLIFLLTFYVIRKRQMTILKRNGINGPEPNLITGNIFSLLKKNNLERSQELIDNYGKTSGYYVGSKPNVMTIDLELIKRFQIKDFDKFSDRQTFGLKNGIRPNPKFSEHVIGTTGARWKEHRTILNPTFSAMKLKMVTPIIESAIDIFINKVDKHAQDGNEFNIYDDFQLLTAD</sequence>
<comment type="cofactor">
    <cofactor evidence="1">
        <name>heme</name>
        <dbReference type="ChEBI" id="CHEBI:30413"/>
    </cofactor>
</comment>
<evidence type="ECO:0000256" key="1">
    <source>
        <dbReference type="ARBA" id="ARBA00001971"/>
    </source>
</evidence>
<evidence type="ECO:0000256" key="4">
    <source>
        <dbReference type="ARBA" id="ARBA00010617"/>
    </source>
</evidence>
<dbReference type="Pfam" id="PF00067">
    <property type="entry name" value="p450"/>
    <property type="match status" value="1"/>
</dbReference>
<dbReference type="GO" id="GO:0004497">
    <property type="term" value="F:monooxygenase activity"/>
    <property type="evidence" value="ECO:0007669"/>
    <property type="project" value="UniProtKB-KW"/>
</dbReference>
<dbReference type="InterPro" id="IPR036396">
    <property type="entry name" value="Cyt_P450_sf"/>
</dbReference>
<evidence type="ECO:0000256" key="8">
    <source>
        <dbReference type="ARBA" id="ARBA00022848"/>
    </source>
</evidence>
<keyword evidence="10" id="KW-0408">Iron</keyword>
<name>A0A1Y3AV78_EURMA</name>
<keyword evidence="14" id="KW-1185">Reference proteome</keyword>
<accession>A0A1Y3AV78</accession>
<dbReference type="GO" id="GO:0005789">
    <property type="term" value="C:endoplasmic reticulum membrane"/>
    <property type="evidence" value="ECO:0007669"/>
    <property type="project" value="UniProtKB-SubCell"/>
</dbReference>
<keyword evidence="5" id="KW-0349">Heme</keyword>
<dbReference type="PANTHER" id="PTHR24292:SF102">
    <property type="entry name" value="CYTOCHROME P450 FAMILY-RELATED"/>
    <property type="match status" value="1"/>
</dbReference>
<feature type="non-terminal residue" evidence="13">
    <location>
        <position position="181"/>
    </location>
</feature>
<evidence type="ECO:0000256" key="7">
    <source>
        <dbReference type="ARBA" id="ARBA00022824"/>
    </source>
</evidence>
<dbReference type="Proteomes" id="UP000194236">
    <property type="component" value="Unassembled WGS sequence"/>
</dbReference>
<evidence type="ECO:0000256" key="11">
    <source>
        <dbReference type="ARBA" id="ARBA00023033"/>
    </source>
</evidence>
<evidence type="ECO:0000256" key="5">
    <source>
        <dbReference type="ARBA" id="ARBA00022617"/>
    </source>
</evidence>
<evidence type="ECO:0000256" key="12">
    <source>
        <dbReference type="ARBA" id="ARBA00023136"/>
    </source>
</evidence>
<evidence type="ECO:0000256" key="6">
    <source>
        <dbReference type="ARBA" id="ARBA00022723"/>
    </source>
</evidence>
<keyword evidence="11" id="KW-0503">Monooxygenase</keyword>
<gene>
    <name evidence="13" type="ORF">BLA29_011854</name>
</gene>
<evidence type="ECO:0000256" key="9">
    <source>
        <dbReference type="ARBA" id="ARBA00023002"/>
    </source>
</evidence>
<evidence type="ECO:0000313" key="13">
    <source>
        <dbReference type="EMBL" id="OTF72380.1"/>
    </source>
</evidence>
<dbReference type="AlphaFoldDB" id="A0A1Y3AV78"/>
<keyword evidence="12" id="KW-0472">Membrane</keyword>
<evidence type="ECO:0000256" key="2">
    <source>
        <dbReference type="ARBA" id="ARBA00004174"/>
    </source>
</evidence>
<keyword evidence="9" id="KW-0560">Oxidoreductase</keyword>
<reference evidence="13 14" key="1">
    <citation type="submission" date="2017-03" db="EMBL/GenBank/DDBJ databases">
        <title>Genome Survey of Euroglyphus maynei.</title>
        <authorList>
            <person name="Arlian L.G."/>
            <person name="Morgan M.S."/>
            <person name="Rider S.D."/>
        </authorList>
    </citation>
    <scope>NUCLEOTIDE SEQUENCE [LARGE SCALE GENOMIC DNA]</scope>
    <source>
        <strain evidence="13">Arlian Lab</strain>
        <tissue evidence="13">Whole body</tissue>
    </source>
</reference>
<dbReference type="GO" id="GO:0005506">
    <property type="term" value="F:iron ion binding"/>
    <property type="evidence" value="ECO:0007669"/>
    <property type="project" value="InterPro"/>
</dbReference>
<keyword evidence="6" id="KW-0479">Metal-binding</keyword>
<dbReference type="InterPro" id="IPR001128">
    <property type="entry name" value="Cyt_P450"/>
</dbReference>
<evidence type="ECO:0000313" key="14">
    <source>
        <dbReference type="Proteomes" id="UP000194236"/>
    </source>
</evidence>